<keyword evidence="7 10" id="KW-1133">Transmembrane helix</keyword>
<gene>
    <name evidence="12" type="ORF">AFR_28305</name>
</gene>
<evidence type="ECO:0000256" key="5">
    <source>
        <dbReference type="ARBA" id="ARBA00022597"/>
    </source>
</evidence>
<evidence type="ECO:0000256" key="7">
    <source>
        <dbReference type="ARBA" id="ARBA00022989"/>
    </source>
</evidence>
<feature type="transmembrane region" description="Helical" evidence="10">
    <location>
        <begin position="68"/>
        <end position="84"/>
    </location>
</feature>
<dbReference type="GO" id="GO:0022857">
    <property type="term" value="F:transmembrane transporter activity"/>
    <property type="evidence" value="ECO:0007669"/>
    <property type="project" value="InterPro"/>
</dbReference>
<feature type="transmembrane region" description="Helical" evidence="10">
    <location>
        <begin position="135"/>
        <end position="152"/>
    </location>
</feature>
<feature type="compositionally biased region" description="Polar residues" evidence="9">
    <location>
        <begin position="428"/>
        <end position="450"/>
    </location>
</feature>
<feature type="transmembrane region" description="Helical" evidence="10">
    <location>
        <begin position="34"/>
        <end position="56"/>
    </location>
</feature>
<dbReference type="Proteomes" id="UP000017746">
    <property type="component" value="Chromosome"/>
</dbReference>
<keyword evidence="5" id="KW-0762">Sugar transport</keyword>
<dbReference type="OrthoDB" id="5146638at2"/>
<protein>
    <submittedName>
        <fullName evidence="12">Sugar efflux transporter B</fullName>
    </submittedName>
</protein>
<proteinExistence type="inferred from homology"/>
<feature type="transmembrane region" description="Helical" evidence="10">
    <location>
        <begin position="158"/>
        <end position="177"/>
    </location>
</feature>
<evidence type="ECO:0000256" key="3">
    <source>
        <dbReference type="ARBA" id="ARBA00022448"/>
    </source>
</evidence>
<accession>U5W4H8</accession>
<evidence type="ECO:0000259" key="11">
    <source>
        <dbReference type="PROSITE" id="PS50850"/>
    </source>
</evidence>
<feature type="transmembrane region" description="Helical" evidence="10">
    <location>
        <begin position="318"/>
        <end position="339"/>
    </location>
</feature>
<evidence type="ECO:0000313" key="13">
    <source>
        <dbReference type="Proteomes" id="UP000017746"/>
    </source>
</evidence>
<dbReference type="AlphaFoldDB" id="U5W4H8"/>
<dbReference type="GO" id="GO:0005886">
    <property type="term" value="C:plasma membrane"/>
    <property type="evidence" value="ECO:0007669"/>
    <property type="project" value="UniProtKB-SubCell"/>
</dbReference>
<evidence type="ECO:0000313" key="12">
    <source>
        <dbReference type="EMBL" id="AGZ43922.1"/>
    </source>
</evidence>
<dbReference type="InterPro" id="IPR011701">
    <property type="entry name" value="MFS"/>
</dbReference>
<feature type="domain" description="Major facilitator superfamily (MFS) profile" evidence="11">
    <location>
        <begin position="193"/>
        <end position="450"/>
    </location>
</feature>
<dbReference type="PANTHER" id="PTHR23535:SF2">
    <property type="entry name" value="SUGAR EFFLUX TRANSPORTER A-RELATED"/>
    <property type="match status" value="1"/>
</dbReference>
<evidence type="ECO:0000256" key="2">
    <source>
        <dbReference type="ARBA" id="ARBA00006523"/>
    </source>
</evidence>
<feature type="transmembrane region" description="Helical" evidence="10">
    <location>
        <begin position="289"/>
        <end position="306"/>
    </location>
</feature>
<dbReference type="KEGG" id="afs:AFR_28305"/>
<evidence type="ECO:0000256" key="6">
    <source>
        <dbReference type="ARBA" id="ARBA00022692"/>
    </source>
</evidence>
<comment type="similarity">
    <text evidence="2">Belongs to the major facilitator superfamily. Set transporter family.</text>
</comment>
<comment type="subcellular location">
    <subcellularLocation>
        <location evidence="1">Cell membrane</location>
        <topology evidence="1">Multi-pass membrane protein</topology>
    </subcellularLocation>
</comment>
<evidence type="ECO:0000256" key="10">
    <source>
        <dbReference type="SAM" id="Phobius"/>
    </source>
</evidence>
<reference evidence="12 13" key="1">
    <citation type="journal article" date="2014" name="J. Biotechnol.">
        <title>Complete genome sequence of the actinobacterium Actinoplanes friuliensis HAG 010964, producer of the lipopeptide antibiotic friulimycin.</title>
        <authorList>
            <person name="Ruckert C."/>
            <person name="Szczepanowski R."/>
            <person name="Albersmeier A."/>
            <person name="Goesmann A."/>
            <person name="Fischer N."/>
            <person name="Steinkamper A."/>
            <person name="Puhler A."/>
            <person name="Biener R."/>
            <person name="Schwartz D."/>
            <person name="Kalinowski J."/>
        </authorList>
    </citation>
    <scope>NUCLEOTIDE SEQUENCE [LARGE SCALE GENOMIC DNA]</scope>
    <source>
        <strain evidence="12 13">DSM 7358</strain>
    </source>
</reference>
<evidence type="ECO:0000256" key="4">
    <source>
        <dbReference type="ARBA" id="ARBA00022475"/>
    </source>
</evidence>
<dbReference type="SUPFAM" id="SSF103473">
    <property type="entry name" value="MFS general substrate transporter"/>
    <property type="match status" value="1"/>
</dbReference>
<dbReference type="InterPro" id="IPR036259">
    <property type="entry name" value="MFS_trans_sf"/>
</dbReference>
<keyword evidence="4" id="KW-1003">Cell membrane</keyword>
<keyword evidence="8 10" id="KW-0472">Membrane</keyword>
<dbReference type="STRING" id="1246995.AFR_28305"/>
<sequence length="450" mass="45917">MPIFVLFAAVLLLGIADAMVNSYIVLFGADVVGLTPLQIGVWTSVFALGGITISWWLGRLFDRRPARAYAIVVILLGSAGYLLLPRVSNFFVLLLMAATVLGAMGAAFPQLFSLARSVLGEGAAGQRSAPVLRSAWSLAWAVGPLLGALVLSHGGYSWLMWTAAGVFFATALTVLVVPRPGAAIVTDSAPGPTPVLLTVGVTLFFAAMFAGGLALPLFVTRELDQSPTSIGVLFSVCAAVEVVATLGLALVPGRVSQRTVILGGFVSFVGYYALTVVSTGMLMLVMAQVLRGVGIAIVAAAGIRYFQDLLAPATGRATTLFANASTAGLLVSGILSGLAVEHLGYRTTLLLCGVAAALGGLTFALGSRHHPGGTSPDSGQAQLGNGGRDPADQPATMSPDQAGPDNTSPDSGQAQLGDGDRDPADQPATMSPDQAGPDNTSPDKAGSPSS</sequence>
<organism evidence="12 13">
    <name type="scientific">Actinoplanes friuliensis DSM 7358</name>
    <dbReference type="NCBI Taxonomy" id="1246995"/>
    <lineage>
        <taxon>Bacteria</taxon>
        <taxon>Bacillati</taxon>
        <taxon>Actinomycetota</taxon>
        <taxon>Actinomycetes</taxon>
        <taxon>Micromonosporales</taxon>
        <taxon>Micromonosporaceae</taxon>
        <taxon>Actinoplanes</taxon>
    </lineage>
</organism>
<dbReference type="PANTHER" id="PTHR23535">
    <property type="entry name" value="SUGAR EFFLUX TRANSPORTER A-RELATED"/>
    <property type="match status" value="1"/>
</dbReference>
<dbReference type="RefSeq" id="WP_023560259.1">
    <property type="nucleotide sequence ID" value="NC_022657.1"/>
</dbReference>
<feature type="compositionally biased region" description="Polar residues" evidence="9">
    <location>
        <begin position="395"/>
        <end position="414"/>
    </location>
</feature>
<dbReference type="InterPro" id="IPR020846">
    <property type="entry name" value="MFS_dom"/>
</dbReference>
<dbReference type="Gene3D" id="1.20.1250.20">
    <property type="entry name" value="MFS general substrate transporter like domains"/>
    <property type="match status" value="2"/>
</dbReference>
<feature type="transmembrane region" description="Helical" evidence="10">
    <location>
        <begin position="345"/>
        <end position="365"/>
    </location>
</feature>
<dbReference type="Pfam" id="PF07690">
    <property type="entry name" value="MFS_1"/>
    <property type="match status" value="1"/>
</dbReference>
<keyword evidence="13" id="KW-1185">Reference proteome</keyword>
<evidence type="ECO:0000256" key="9">
    <source>
        <dbReference type="SAM" id="MobiDB-lite"/>
    </source>
</evidence>
<name>U5W4H8_9ACTN</name>
<keyword evidence="3" id="KW-0813">Transport</keyword>
<dbReference type="PROSITE" id="PS50850">
    <property type="entry name" value="MFS"/>
    <property type="match status" value="1"/>
</dbReference>
<feature type="region of interest" description="Disordered" evidence="9">
    <location>
        <begin position="369"/>
        <end position="450"/>
    </location>
</feature>
<evidence type="ECO:0000256" key="8">
    <source>
        <dbReference type="ARBA" id="ARBA00023136"/>
    </source>
</evidence>
<keyword evidence="6 10" id="KW-0812">Transmembrane</keyword>
<feature type="transmembrane region" description="Helical" evidence="10">
    <location>
        <begin position="260"/>
        <end position="283"/>
    </location>
</feature>
<dbReference type="CDD" id="cd17471">
    <property type="entry name" value="MFS_Set"/>
    <property type="match status" value="1"/>
</dbReference>
<dbReference type="eggNOG" id="COG2814">
    <property type="taxonomic scope" value="Bacteria"/>
</dbReference>
<evidence type="ECO:0000256" key="1">
    <source>
        <dbReference type="ARBA" id="ARBA00004651"/>
    </source>
</evidence>
<feature type="transmembrane region" description="Helical" evidence="10">
    <location>
        <begin position="230"/>
        <end position="251"/>
    </location>
</feature>
<feature type="transmembrane region" description="Helical" evidence="10">
    <location>
        <begin position="90"/>
        <end position="114"/>
    </location>
</feature>
<dbReference type="HOGENOM" id="CLU_055598_3_0_11"/>
<dbReference type="EMBL" id="CP006272">
    <property type="protein sequence ID" value="AGZ43922.1"/>
    <property type="molecule type" value="Genomic_DNA"/>
</dbReference>
<feature type="transmembrane region" description="Helical" evidence="10">
    <location>
        <begin position="197"/>
        <end position="218"/>
    </location>
</feature>
<dbReference type="PATRIC" id="fig|1246995.3.peg.5738"/>